<accession>A0ACA9MNN0</accession>
<keyword evidence="2" id="KW-1185">Reference proteome</keyword>
<gene>
    <name evidence="1" type="ORF">DHETER_LOCUS7280</name>
</gene>
<proteinExistence type="predicted"/>
<comment type="caution">
    <text evidence="1">The sequence shown here is derived from an EMBL/GenBank/DDBJ whole genome shotgun (WGS) entry which is preliminary data.</text>
</comment>
<evidence type="ECO:0000313" key="1">
    <source>
        <dbReference type="EMBL" id="CAG8601805.1"/>
    </source>
</evidence>
<organism evidence="1 2">
    <name type="scientific">Dentiscutata heterogama</name>
    <dbReference type="NCBI Taxonomy" id="1316150"/>
    <lineage>
        <taxon>Eukaryota</taxon>
        <taxon>Fungi</taxon>
        <taxon>Fungi incertae sedis</taxon>
        <taxon>Mucoromycota</taxon>
        <taxon>Glomeromycotina</taxon>
        <taxon>Glomeromycetes</taxon>
        <taxon>Diversisporales</taxon>
        <taxon>Gigasporaceae</taxon>
        <taxon>Dentiscutata</taxon>
    </lineage>
</organism>
<sequence>GDEFPIAENFKKVAQQGTKAAGFAFSISLSKMSGGEKDEEYNELLLVVQKVAYAEEMNEVEKAFKEVSQVTMKSRNPEYIQNYLKEWKKDADDNYDMILKEISWKSGPFTFDYWMKMLQIGDIIANAYKRPLYFFLLQISLTFLQYYYPFNQNKALAITFVNQNHYVAMVLKPGTPAPPIVNQWIQFPTLAAVR</sequence>
<dbReference type="Proteomes" id="UP000789702">
    <property type="component" value="Unassembled WGS sequence"/>
</dbReference>
<evidence type="ECO:0000313" key="2">
    <source>
        <dbReference type="Proteomes" id="UP000789702"/>
    </source>
</evidence>
<protein>
    <submittedName>
        <fullName evidence="1">15699_t:CDS:1</fullName>
    </submittedName>
</protein>
<dbReference type="EMBL" id="CAJVPU010010076">
    <property type="protein sequence ID" value="CAG8601805.1"/>
    <property type="molecule type" value="Genomic_DNA"/>
</dbReference>
<name>A0ACA9MNN0_9GLOM</name>
<reference evidence="1" key="1">
    <citation type="submission" date="2021-06" db="EMBL/GenBank/DDBJ databases">
        <authorList>
            <person name="Kallberg Y."/>
            <person name="Tangrot J."/>
            <person name="Rosling A."/>
        </authorList>
    </citation>
    <scope>NUCLEOTIDE SEQUENCE</scope>
    <source>
        <strain evidence="1">IL203A</strain>
    </source>
</reference>
<feature type="non-terminal residue" evidence="1">
    <location>
        <position position="1"/>
    </location>
</feature>